<dbReference type="InterPro" id="IPR051918">
    <property type="entry name" value="STPP_CPPED1"/>
</dbReference>
<dbReference type="AlphaFoldDB" id="A0A849A6E6"/>
<dbReference type="PANTHER" id="PTHR43143">
    <property type="entry name" value="METALLOPHOSPHOESTERASE, CALCINEURIN SUPERFAMILY"/>
    <property type="match status" value="1"/>
</dbReference>
<dbReference type="InterPro" id="IPR004843">
    <property type="entry name" value="Calcineurin-like_PHP"/>
</dbReference>
<evidence type="ECO:0000259" key="3">
    <source>
        <dbReference type="Pfam" id="PF16370"/>
    </source>
</evidence>
<dbReference type="EMBL" id="JABEND010000003">
    <property type="protein sequence ID" value="NNG35617.1"/>
    <property type="molecule type" value="Genomic_DNA"/>
</dbReference>
<evidence type="ECO:0000313" key="5">
    <source>
        <dbReference type="EMBL" id="NNG35617.1"/>
    </source>
</evidence>
<proteinExistence type="predicted"/>
<feature type="domain" description="Calcineurin-like phosphoesterase" evidence="2">
    <location>
        <begin position="225"/>
        <end position="376"/>
    </location>
</feature>
<name>A0A849A6E6_9ACTN</name>
<dbReference type="SUPFAM" id="SSF117074">
    <property type="entry name" value="Hypothetical protein PA1324"/>
    <property type="match status" value="1"/>
</dbReference>
<dbReference type="Gene3D" id="3.60.21.10">
    <property type="match status" value="1"/>
</dbReference>
<dbReference type="Gene3D" id="2.60.40.10">
    <property type="entry name" value="Immunoglobulins"/>
    <property type="match status" value="1"/>
</dbReference>
<evidence type="ECO:0000259" key="4">
    <source>
        <dbReference type="Pfam" id="PF16371"/>
    </source>
</evidence>
<dbReference type="InterPro" id="IPR032285">
    <property type="entry name" value="Metallophos_N"/>
</dbReference>
<dbReference type="Pfam" id="PF16371">
    <property type="entry name" value="MetallophosN"/>
    <property type="match status" value="1"/>
</dbReference>
<accession>A0A849A6E6</accession>
<feature type="domain" description="Calcineurin-like phosphoesterase C-terminal" evidence="3">
    <location>
        <begin position="403"/>
        <end position="601"/>
    </location>
</feature>
<dbReference type="GO" id="GO:0016787">
    <property type="term" value="F:hydrolase activity"/>
    <property type="evidence" value="ECO:0007669"/>
    <property type="project" value="InterPro"/>
</dbReference>
<dbReference type="InterPro" id="IPR013783">
    <property type="entry name" value="Ig-like_fold"/>
</dbReference>
<sequence length="613" mass="65875">MSPSTSLPSRRALAAAVITVPAIALFGGATAGANPATGTAAQAGPAAVSPQAAYTSYQGHVEVIRGTAANPRQLTGTVFNDKNRNSRQDRNEPGVAGVAVSNGRTVVKTDKAGRYVLPVLDNMTAFVTQPAGWQVPVDEFQFAQFSYNHLPEGSPKLKYGGLKPTGPLPKAVNFPMVKTQATAKKQQSCPIASDTQIYNMLQMGYARDGAVADLAERDDYAGCGILLLGDNVGDDLSLYPALKDIYRYSNGPIRAAMGNHDMDYDAPDASHSLDTFRQQIGPGYFSYDVGEVHFVVLDSIEFPLKPGSKSYNEKITNDQLIWLKNDLRMVPADKQIVLATHAPIVDHRNVVVDNASQLYDTLKGRKVITVGGHTHTLENLRPGDKRAEWADKGISELPFTQLIAGAVSGNWYSGALDEQGLPYAFMTDGARPGVMTLDLQGSEVTSRYTVRGESDDLQLALGINSPRWRDWAAQAKAWQDNKKQGPMPELGDPNTVTPAELATGKTWLTADFYPGSTASVVEVSIDNAPSTVAEHTQPATGESLRSGWEYSDPFAATRNLQSSGGVTQASPHLWRLPLPAGLSAGTHQARVTATDDAGRRFTQTLRFTVVADS</sequence>
<dbReference type="PANTHER" id="PTHR43143:SF6">
    <property type="entry name" value="BLL3016 PROTEIN"/>
    <property type="match status" value="1"/>
</dbReference>
<gene>
    <name evidence="5" type="ORF">HKD39_07800</name>
</gene>
<organism evidence="5 6">
    <name type="scientific">Nakamurella aerolata</name>
    <dbReference type="NCBI Taxonomy" id="1656892"/>
    <lineage>
        <taxon>Bacteria</taxon>
        <taxon>Bacillati</taxon>
        <taxon>Actinomycetota</taxon>
        <taxon>Actinomycetes</taxon>
        <taxon>Nakamurellales</taxon>
        <taxon>Nakamurellaceae</taxon>
        <taxon>Nakamurella</taxon>
    </lineage>
</organism>
<feature type="signal peptide" evidence="1">
    <location>
        <begin position="1"/>
        <end position="31"/>
    </location>
</feature>
<keyword evidence="6" id="KW-1185">Reference proteome</keyword>
<dbReference type="Pfam" id="PF00149">
    <property type="entry name" value="Metallophos"/>
    <property type="match status" value="1"/>
</dbReference>
<dbReference type="InterPro" id="IPR029052">
    <property type="entry name" value="Metallo-depent_PP-like"/>
</dbReference>
<keyword evidence="1" id="KW-0732">Signal</keyword>
<dbReference type="InterPro" id="IPR032288">
    <property type="entry name" value="Metallophos_C"/>
</dbReference>
<feature type="chain" id="PRO_5038884634" evidence="1">
    <location>
        <begin position="32"/>
        <end position="613"/>
    </location>
</feature>
<reference evidence="5 6" key="1">
    <citation type="submission" date="2020-05" db="EMBL/GenBank/DDBJ databases">
        <title>Nakamurella sp. DB0629 isolated from air conditioner.</title>
        <authorList>
            <person name="Kim D.H."/>
            <person name="Kim D.-U."/>
        </authorList>
    </citation>
    <scope>NUCLEOTIDE SEQUENCE [LARGE SCALE GENOMIC DNA]</scope>
    <source>
        <strain evidence="5 6">DB0629</strain>
    </source>
</reference>
<dbReference type="Pfam" id="PF16370">
    <property type="entry name" value="MetallophosC"/>
    <property type="match status" value="1"/>
</dbReference>
<comment type="caution">
    <text evidence="5">The sequence shown here is derived from an EMBL/GenBank/DDBJ whole genome shotgun (WGS) entry which is preliminary data.</text>
</comment>
<feature type="domain" description="Calcineurin-like phosphoesterase N-terminal" evidence="4">
    <location>
        <begin position="90"/>
        <end position="149"/>
    </location>
</feature>
<evidence type="ECO:0000313" key="6">
    <source>
        <dbReference type="Proteomes" id="UP000562984"/>
    </source>
</evidence>
<evidence type="ECO:0000259" key="2">
    <source>
        <dbReference type="Pfam" id="PF00149"/>
    </source>
</evidence>
<protein>
    <submittedName>
        <fullName evidence="5">Metallophosphoesterase</fullName>
    </submittedName>
</protein>
<dbReference type="GO" id="GO:0005975">
    <property type="term" value="P:carbohydrate metabolic process"/>
    <property type="evidence" value="ECO:0007669"/>
    <property type="project" value="UniProtKB-ARBA"/>
</dbReference>
<evidence type="ECO:0000256" key="1">
    <source>
        <dbReference type="SAM" id="SignalP"/>
    </source>
</evidence>
<dbReference type="Proteomes" id="UP000562984">
    <property type="component" value="Unassembled WGS sequence"/>
</dbReference>
<dbReference type="SUPFAM" id="SSF56300">
    <property type="entry name" value="Metallo-dependent phosphatases"/>
    <property type="match status" value="1"/>
</dbReference>